<dbReference type="SUPFAM" id="SSF54637">
    <property type="entry name" value="Thioesterase/thiol ester dehydrase-isomerase"/>
    <property type="match status" value="1"/>
</dbReference>
<name>A0A0J6T8W9_9HYPH</name>
<reference evidence="1 2" key="1">
    <citation type="submission" date="2015-03" db="EMBL/GenBank/DDBJ databases">
        <title>Genome sequencing of Methylobacterium tarhaniae DSM 25844.</title>
        <authorList>
            <person name="Chaudhry V."/>
            <person name="Patil P.B."/>
        </authorList>
    </citation>
    <scope>NUCLEOTIDE SEQUENCE [LARGE SCALE GENOMIC DNA]</scope>
    <source>
        <strain evidence="1 2">DSM 25844</strain>
    </source>
</reference>
<sequence length="152" mass="16107">MAEEPRLAARALFPHWRPAVVRHADLDPNGHVTNSVFAAWLDDGRYALLSAILLPLIPPGDLPALAALSVDFAREVTFADAPEIGTAVLRLGARSIVMGQGLFVGDACAATAHSVTVVMDGRTRRARPLTIAERDALGRFAARSGGEAGDWS</sequence>
<dbReference type="CDD" id="cd00586">
    <property type="entry name" value="4HBT"/>
    <property type="match status" value="1"/>
</dbReference>
<protein>
    <submittedName>
        <fullName evidence="1">Uncharacterized protein</fullName>
    </submittedName>
</protein>
<proteinExistence type="predicted"/>
<dbReference type="InterPro" id="IPR029069">
    <property type="entry name" value="HotDog_dom_sf"/>
</dbReference>
<dbReference type="Pfam" id="PF13279">
    <property type="entry name" value="4HBT_2"/>
    <property type="match status" value="1"/>
</dbReference>
<gene>
    <name evidence="1" type="ORF">VQ03_11210</name>
</gene>
<evidence type="ECO:0000313" key="2">
    <source>
        <dbReference type="Proteomes" id="UP000036449"/>
    </source>
</evidence>
<organism evidence="1 2">
    <name type="scientific">Methylobacterium tarhaniae</name>
    <dbReference type="NCBI Taxonomy" id="1187852"/>
    <lineage>
        <taxon>Bacteria</taxon>
        <taxon>Pseudomonadati</taxon>
        <taxon>Pseudomonadota</taxon>
        <taxon>Alphaproteobacteria</taxon>
        <taxon>Hyphomicrobiales</taxon>
        <taxon>Methylobacteriaceae</taxon>
        <taxon>Methylobacterium</taxon>
    </lineage>
</organism>
<keyword evidence="2" id="KW-1185">Reference proteome</keyword>
<comment type="caution">
    <text evidence="1">The sequence shown here is derived from an EMBL/GenBank/DDBJ whole genome shotgun (WGS) entry which is preliminary data.</text>
</comment>
<evidence type="ECO:0000313" key="1">
    <source>
        <dbReference type="EMBL" id="KMO42322.1"/>
    </source>
</evidence>
<dbReference type="AlphaFoldDB" id="A0A0J6T8W9"/>
<dbReference type="PATRIC" id="fig|1187852.3.peg.6150"/>
<dbReference type="Proteomes" id="UP000036449">
    <property type="component" value="Unassembled WGS sequence"/>
</dbReference>
<dbReference type="Gene3D" id="3.10.129.10">
    <property type="entry name" value="Hotdog Thioesterase"/>
    <property type="match status" value="1"/>
</dbReference>
<dbReference type="EMBL" id="LABZ01000070">
    <property type="protein sequence ID" value="KMO42322.1"/>
    <property type="molecule type" value="Genomic_DNA"/>
</dbReference>
<accession>A0A0J6T8W9</accession>